<feature type="region of interest" description="Disordered" evidence="1">
    <location>
        <begin position="45"/>
        <end position="102"/>
    </location>
</feature>
<keyword evidence="2" id="KW-0732">Signal</keyword>
<reference evidence="3" key="1">
    <citation type="journal article" date="2018" name="PLoS Negl. Trop. Dis.">
        <title>Sialome diversity of ticks revealed by RNAseq of single tick salivary glands.</title>
        <authorList>
            <person name="Perner J."/>
            <person name="Kropackova S."/>
            <person name="Kopacek P."/>
            <person name="Ribeiro J.M."/>
        </authorList>
    </citation>
    <scope>NUCLEOTIDE SEQUENCE</scope>
    <source>
        <strain evidence="3">Siblings of single egg batch collected in Ceske Budejovice</strain>
        <tissue evidence="3">Salivary glands</tissue>
    </source>
</reference>
<name>A0A147BBV4_IXORI</name>
<feature type="chain" id="PRO_5007541934" evidence="2">
    <location>
        <begin position="19"/>
        <end position="745"/>
    </location>
</feature>
<evidence type="ECO:0000256" key="2">
    <source>
        <dbReference type="SAM" id="SignalP"/>
    </source>
</evidence>
<feature type="compositionally biased region" description="Low complexity" evidence="1">
    <location>
        <begin position="509"/>
        <end position="524"/>
    </location>
</feature>
<feature type="compositionally biased region" description="Basic residues" evidence="1">
    <location>
        <begin position="483"/>
        <end position="508"/>
    </location>
</feature>
<protein>
    <submittedName>
        <fullName evidence="3">Putative mucin-2</fullName>
    </submittedName>
</protein>
<feature type="compositionally biased region" description="Basic and acidic residues" evidence="1">
    <location>
        <begin position="258"/>
        <end position="268"/>
    </location>
</feature>
<feature type="compositionally biased region" description="Low complexity" evidence="1">
    <location>
        <begin position="86"/>
        <end position="102"/>
    </location>
</feature>
<feature type="compositionally biased region" description="Low complexity" evidence="1">
    <location>
        <begin position="574"/>
        <end position="583"/>
    </location>
</feature>
<feature type="compositionally biased region" description="Low complexity" evidence="1">
    <location>
        <begin position="142"/>
        <end position="174"/>
    </location>
</feature>
<feature type="region of interest" description="Disordered" evidence="1">
    <location>
        <begin position="142"/>
        <end position="229"/>
    </location>
</feature>
<feature type="compositionally biased region" description="Low complexity" evidence="1">
    <location>
        <begin position="207"/>
        <end position="224"/>
    </location>
</feature>
<feature type="region of interest" description="Disordered" evidence="1">
    <location>
        <begin position="395"/>
        <end position="745"/>
    </location>
</feature>
<feature type="compositionally biased region" description="Polar residues" evidence="1">
    <location>
        <begin position="412"/>
        <end position="435"/>
    </location>
</feature>
<sequence length="745" mass="80805">MWTTIAALLATAAAQTTSFDGRQVRQTQAPANDPTNFSVFVRALPPHANVPGGSQQQQQQQPPNSPIRFAADFGQAAQPQYTVRTQQQFQQPQQQQQQQPQFQQFNQQQLQAQLQPQRQQQQQQQLQQQQLQQQQLQQQQLQQQLRHFPQHPPQQQQQQQQQPQQQQVFNGQQQTFSFADTGRQGNVGFTFPQQAPTSATTPQPLAQSFPRPQQSFSVSSSSSSEDALRQGKIVGSIQPPAQVIQKSPASEIQQSKQPEAKDKAAKDKAKDEYVVYYYYYYDDDNKKNNLSSLNFDDVPNLEGFDKGEGGKLKGKVVASPNPQHRFEPKTVTAIPPAGQQQAPPAFPLEQAVTSAPQTVTQVSVSVSVSEGTHPLLPSQPFEAKRPPVVGPPNLDFTGAVLVPEGGAGVPSESRSGSTLQTPGVSTVASAETQGANEIIGKKAPDTSVVETTTTTTTTTTTEPPTTLPPTTTTTEEPTTTEKSRRHFGNRRRFGGPHGRAHPPGRKAHTTSTTTTTATPSTRRTIGGLRRNRPSPRPAAGGRLQFGRRPSPIHSRNHKEEEPEEEESAAEHEPTTIAPATTTAGGKKRFGGPSRFGGAKANGRTRGSGSTPSPASSTTAGHRRPGGPRPSGGLFNRSNRGPRPRTPFNRHRPGAKKVEEEHKAEETEESPVTTPETKEEASASASTEAASKHEETAASESEPASEEVHATEAPAVTPESKPGRRPFGSRPRPALFGGRPRPHLGR</sequence>
<feature type="region of interest" description="Disordered" evidence="1">
    <location>
        <begin position="303"/>
        <end position="327"/>
    </location>
</feature>
<feature type="compositionally biased region" description="Polar residues" evidence="1">
    <location>
        <begin position="244"/>
        <end position="257"/>
    </location>
</feature>
<feature type="compositionally biased region" description="Polar residues" evidence="1">
    <location>
        <begin position="191"/>
        <end position="206"/>
    </location>
</feature>
<dbReference type="AlphaFoldDB" id="A0A147BBV4"/>
<accession>A0A147BBV4</accession>
<feature type="compositionally biased region" description="Basic residues" evidence="1">
    <location>
        <begin position="639"/>
        <end position="654"/>
    </location>
</feature>
<evidence type="ECO:0000256" key="1">
    <source>
        <dbReference type="SAM" id="MobiDB-lite"/>
    </source>
</evidence>
<evidence type="ECO:0000313" key="3">
    <source>
        <dbReference type="EMBL" id="JAR88244.1"/>
    </source>
</evidence>
<organism evidence="3">
    <name type="scientific">Ixodes ricinus</name>
    <name type="common">Common tick</name>
    <name type="synonym">Acarus ricinus</name>
    <dbReference type="NCBI Taxonomy" id="34613"/>
    <lineage>
        <taxon>Eukaryota</taxon>
        <taxon>Metazoa</taxon>
        <taxon>Ecdysozoa</taxon>
        <taxon>Arthropoda</taxon>
        <taxon>Chelicerata</taxon>
        <taxon>Arachnida</taxon>
        <taxon>Acari</taxon>
        <taxon>Parasitiformes</taxon>
        <taxon>Ixodida</taxon>
        <taxon>Ixodoidea</taxon>
        <taxon>Ixodidae</taxon>
        <taxon>Ixodinae</taxon>
        <taxon>Ixodes</taxon>
    </lineage>
</organism>
<dbReference type="EMBL" id="GEGO01007160">
    <property type="protein sequence ID" value="JAR88244.1"/>
    <property type="molecule type" value="Transcribed_RNA"/>
</dbReference>
<feature type="compositionally biased region" description="Low complexity" evidence="1">
    <location>
        <begin position="450"/>
        <end position="477"/>
    </location>
</feature>
<feature type="signal peptide" evidence="2">
    <location>
        <begin position="1"/>
        <end position="18"/>
    </location>
</feature>
<feature type="compositionally biased region" description="Low complexity" evidence="1">
    <location>
        <begin position="606"/>
        <end position="619"/>
    </location>
</feature>
<feature type="region of interest" description="Disordered" evidence="1">
    <location>
        <begin position="242"/>
        <end position="268"/>
    </location>
</feature>
<proteinExistence type="predicted"/>
<feature type="compositionally biased region" description="Basic and acidic residues" evidence="1">
    <location>
        <begin position="655"/>
        <end position="664"/>
    </location>
</feature>